<organism evidence="1">
    <name type="scientific">bioreactor metagenome</name>
    <dbReference type="NCBI Taxonomy" id="1076179"/>
    <lineage>
        <taxon>unclassified sequences</taxon>
        <taxon>metagenomes</taxon>
        <taxon>ecological metagenomes</taxon>
    </lineage>
</organism>
<dbReference type="AlphaFoldDB" id="A0A644T4H4"/>
<sequence>MLEKEFHFKTGKLRNITQLYCAGMIEKITKEEYYNSPPIIQVCYDIISSKVLEYQQSLVGGEF</sequence>
<accession>A0A644T4H4</accession>
<evidence type="ECO:0000313" key="1">
    <source>
        <dbReference type="EMBL" id="MPL61825.1"/>
    </source>
</evidence>
<gene>
    <name evidence="1" type="ORF">SDC9_07414</name>
</gene>
<comment type="caution">
    <text evidence="1">The sequence shown here is derived from an EMBL/GenBank/DDBJ whole genome shotgun (WGS) entry which is preliminary data.</text>
</comment>
<name>A0A644T4H4_9ZZZZ</name>
<proteinExistence type="predicted"/>
<reference evidence="1" key="1">
    <citation type="submission" date="2019-08" db="EMBL/GenBank/DDBJ databases">
        <authorList>
            <person name="Kucharzyk K."/>
            <person name="Murdoch R.W."/>
            <person name="Higgins S."/>
            <person name="Loffler F."/>
        </authorList>
    </citation>
    <scope>NUCLEOTIDE SEQUENCE</scope>
</reference>
<protein>
    <submittedName>
        <fullName evidence="1">Uncharacterized protein</fullName>
    </submittedName>
</protein>
<dbReference type="EMBL" id="VSSQ01000016">
    <property type="protein sequence ID" value="MPL61825.1"/>
    <property type="molecule type" value="Genomic_DNA"/>
</dbReference>